<dbReference type="GO" id="GO:0005886">
    <property type="term" value="C:plasma membrane"/>
    <property type="evidence" value="ECO:0007669"/>
    <property type="project" value="UniProtKB-SubCell"/>
</dbReference>
<gene>
    <name evidence="10" type="ORF">DSL64_08080</name>
</gene>
<dbReference type="InterPro" id="IPR044669">
    <property type="entry name" value="YneE/VCCN1/2-like"/>
</dbReference>
<dbReference type="PANTHER" id="PTHR33281:SF19">
    <property type="entry name" value="VOLTAGE-DEPENDENT ANION CHANNEL-FORMING PROTEIN YNEE"/>
    <property type="match status" value="1"/>
</dbReference>
<dbReference type="EMBL" id="QNUL01000004">
    <property type="protein sequence ID" value="REA62869.1"/>
    <property type="molecule type" value="Genomic_DNA"/>
</dbReference>
<evidence type="ECO:0000256" key="3">
    <source>
        <dbReference type="ARBA" id="ARBA00022475"/>
    </source>
</evidence>
<organism evidence="10 11">
    <name type="scientific">Dyadobacter luteus</name>
    <dbReference type="NCBI Taxonomy" id="2259619"/>
    <lineage>
        <taxon>Bacteria</taxon>
        <taxon>Pseudomonadati</taxon>
        <taxon>Bacteroidota</taxon>
        <taxon>Cytophagia</taxon>
        <taxon>Cytophagales</taxon>
        <taxon>Spirosomataceae</taxon>
        <taxon>Dyadobacter</taxon>
    </lineage>
</organism>
<evidence type="ECO:0000313" key="10">
    <source>
        <dbReference type="EMBL" id="REA62869.1"/>
    </source>
</evidence>
<dbReference type="Proteomes" id="UP000256373">
    <property type="component" value="Unassembled WGS sequence"/>
</dbReference>
<feature type="transmembrane region" description="Helical" evidence="9">
    <location>
        <begin position="46"/>
        <end position="62"/>
    </location>
</feature>
<protein>
    <recommendedName>
        <fullName evidence="12">Bestrophin</fullName>
    </recommendedName>
</protein>
<feature type="transmembrane region" description="Helical" evidence="9">
    <location>
        <begin position="203"/>
        <end position="223"/>
    </location>
</feature>
<evidence type="ECO:0000256" key="8">
    <source>
        <dbReference type="ARBA" id="ARBA00034708"/>
    </source>
</evidence>
<dbReference type="PANTHER" id="PTHR33281">
    <property type="entry name" value="UPF0187 PROTEIN YNEE"/>
    <property type="match status" value="1"/>
</dbReference>
<dbReference type="AlphaFoldDB" id="A0A3D8YHR9"/>
<keyword evidence="2" id="KW-0813">Transport</keyword>
<sequence>MILEKKLPIQYLIGIVKYELIVVLTLSLITHFGALRLSSFLPEMPLAIPAFLGTSITVLLSFKMNQSYDRWWEARKVWGAITNDSRSLVMQLQAFVKHDQAGLVKKIAYRQVAWGYALGSALRGNDPIVGLDHLLDSHDVTHAVTHQNKPLALLQLTVRDVSAIRATQDIDVHAHIHLQETIIRLTDSMGAAERINRTVFPSAYRLILHLIIYLFVITLAISLSGINNVFVIPLLLLISAGFFCIEKIAYHLQDPFKNGPSDIAVTDIATNIEISTRELLGEVSVPFKKVSNDYYVM</sequence>
<evidence type="ECO:0008006" key="12">
    <source>
        <dbReference type="Google" id="ProtNLM"/>
    </source>
</evidence>
<evidence type="ECO:0000256" key="7">
    <source>
        <dbReference type="ARBA" id="ARBA00023136"/>
    </source>
</evidence>
<evidence type="ECO:0000256" key="1">
    <source>
        <dbReference type="ARBA" id="ARBA00004651"/>
    </source>
</evidence>
<evidence type="ECO:0000256" key="5">
    <source>
        <dbReference type="ARBA" id="ARBA00022989"/>
    </source>
</evidence>
<evidence type="ECO:0000256" key="9">
    <source>
        <dbReference type="SAM" id="Phobius"/>
    </source>
</evidence>
<dbReference type="RefSeq" id="WP_115830165.1">
    <property type="nucleotide sequence ID" value="NZ_QNUL01000004.1"/>
</dbReference>
<evidence type="ECO:0000256" key="4">
    <source>
        <dbReference type="ARBA" id="ARBA00022692"/>
    </source>
</evidence>
<accession>A0A3D8YHR9</accession>
<keyword evidence="3" id="KW-1003">Cell membrane</keyword>
<feature type="transmembrane region" description="Helical" evidence="9">
    <location>
        <begin position="12"/>
        <end position="34"/>
    </location>
</feature>
<proteinExistence type="inferred from homology"/>
<feature type="transmembrane region" description="Helical" evidence="9">
    <location>
        <begin position="229"/>
        <end position="250"/>
    </location>
</feature>
<dbReference type="Pfam" id="PF25539">
    <property type="entry name" value="Bestrophin_2"/>
    <property type="match status" value="1"/>
</dbReference>
<keyword evidence="6" id="KW-0406">Ion transport</keyword>
<comment type="similarity">
    <text evidence="8">Belongs to the anion channel-forming bestrophin (TC 1.A.46) family.</text>
</comment>
<keyword evidence="11" id="KW-1185">Reference proteome</keyword>
<keyword evidence="7 9" id="KW-0472">Membrane</keyword>
<reference evidence="10 11" key="1">
    <citation type="submission" date="2018-07" db="EMBL/GenBank/DDBJ databases">
        <title>Dyadobacter roseus sp. nov., isolated from rose rhizosphere soil.</title>
        <authorList>
            <person name="Chen L."/>
        </authorList>
    </citation>
    <scope>NUCLEOTIDE SEQUENCE [LARGE SCALE GENOMIC DNA]</scope>
    <source>
        <strain evidence="10 11">RS19</strain>
    </source>
</reference>
<comment type="subcellular location">
    <subcellularLocation>
        <location evidence="1">Cell membrane</location>
        <topology evidence="1">Multi-pass membrane protein</topology>
    </subcellularLocation>
</comment>
<name>A0A3D8YHR9_9BACT</name>
<evidence type="ECO:0000256" key="6">
    <source>
        <dbReference type="ARBA" id="ARBA00023065"/>
    </source>
</evidence>
<evidence type="ECO:0000256" key="2">
    <source>
        <dbReference type="ARBA" id="ARBA00022448"/>
    </source>
</evidence>
<keyword evidence="5 9" id="KW-1133">Transmembrane helix</keyword>
<dbReference type="GO" id="GO:0005254">
    <property type="term" value="F:chloride channel activity"/>
    <property type="evidence" value="ECO:0007669"/>
    <property type="project" value="InterPro"/>
</dbReference>
<dbReference type="OrthoDB" id="445589at2"/>
<comment type="caution">
    <text evidence="10">The sequence shown here is derived from an EMBL/GenBank/DDBJ whole genome shotgun (WGS) entry which is preliminary data.</text>
</comment>
<keyword evidence="4 9" id="KW-0812">Transmembrane</keyword>
<evidence type="ECO:0000313" key="11">
    <source>
        <dbReference type="Proteomes" id="UP000256373"/>
    </source>
</evidence>